<sequence length="284" mass="31644">MNTFSFRLHIRQLKRYHNLLIFFTIFLTYNLITRINNNYVVNDNIHQNWKRDTTPVTTFPTPTTTPFTPITTPSTPTTTPSTTPSTSTTTPSTPTITPITTPLKIYLTFDQSVTNWFFEIDFGTPLQPLNISISFTSNLLWVASEFCMSPLGDACNVRTTNLYNSSQSETASGNYEEFTFPFMGVELIAVWVNDTASIAGAVQNQTFYQLPIGLPKDSNRSGTNASIPDSTIGIIGINPYQNYILNRFSNQIVGIAFYTPTDPGDSDGGTLTFGGVDIDYIIDW</sequence>
<evidence type="ECO:0000313" key="3">
    <source>
        <dbReference type="EMBL" id="RIB29308.1"/>
    </source>
</evidence>
<organism evidence="3 4">
    <name type="scientific">Gigaspora rosea</name>
    <dbReference type="NCBI Taxonomy" id="44941"/>
    <lineage>
        <taxon>Eukaryota</taxon>
        <taxon>Fungi</taxon>
        <taxon>Fungi incertae sedis</taxon>
        <taxon>Mucoromycota</taxon>
        <taxon>Glomeromycotina</taxon>
        <taxon>Glomeromycetes</taxon>
        <taxon>Diversisporales</taxon>
        <taxon>Gigasporaceae</taxon>
        <taxon>Gigaspora</taxon>
    </lineage>
</organism>
<dbReference type="Proteomes" id="UP000266673">
    <property type="component" value="Unassembled WGS sequence"/>
</dbReference>
<proteinExistence type="predicted"/>
<name>A0A397W4Y6_9GLOM</name>
<feature type="domain" description="Peptidase A1" evidence="2">
    <location>
        <begin position="116"/>
        <end position="284"/>
    </location>
</feature>
<accession>A0A397W4Y6</accession>
<feature type="region of interest" description="Disordered" evidence="1">
    <location>
        <begin position="56"/>
        <end position="94"/>
    </location>
</feature>
<dbReference type="PROSITE" id="PS51767">
    <property type="entry name" value="PEPTIDASE_A1"/>
    <property type="match status" value="1"/>
</dbReference>
<evidence type="ECO:0000313" key="4">
    <source>
        <dbReference type="Proteomes" id="UP000266673"/>
    </source>
</evidence>
<dbReference type="STRING" id="44941.A0A397W4Y6"/>
<dbReference type="AlphaFoldDB" id="A0A397W4Y6"/>
<protein>
    <recommendedName>
        <fullName evidence="2">Peptidase A1 domain-containing protein</fullName>
    </recommendedName>
</protein>
<evidence type="ECO:0000256" key="1">
    <source>
        <dbReference type="SAM" id="MobiDB-lite"/>
    </source>
</evidence>
<dbReference type="EMBL" id="QKWP01000041">
    <property type="protein sequence ID" value="RIB29308.1"/>
    <property type="molecule type" value="Genomic_DNA"/>
</dbReference>
<keyword evidence="4" id="KW-1185">Reference proteome</keyword>
<dbReference type="SUPFAM" id="SSF50630">
    <property type="entry name" value="Acid proteases"/>
    <property type="match status" value="1"/>
</dbReference>
<reference evidence="3 4" key="1">
    <citation type="submission" date="2018-06" db="EMBL/GenBank/DDBJ databases">
        <title>Comparative genomics reveals the genomic features of Rhizophagus irregularis, R. cerebriforme, R. diaphanum and Gigaspora rosea, and their symbiotic lifestyle signature.</title>
        <authorList>
            <person name="Morin E."/>
            <person name="San Clemente H."/>
            <person name="Chen E.C.H."/>
            <person name="De La Providencia I."/>
            <person name="Hainaut M."/>
            <person name="Kuo A."/>
            <person name="Kohler A."/>
            <person name="Murat C."/>
            <person name="Tang N."/>
            <person name="Roy S."/>
            <person name="Loubradou J."/>
            <person name="Henrissat B."/>
            <person name="Grigoriev I.V."/>
            <person name="Corradi N."/>
            <person name="Roux C."/>
            <person name="Martin F.M."/>
        </authorList>
    </citation>
    <scope>NUCLEOTIDE SEQUENCE [LARGE SCALE GENOMIC DNA]</scope>
    <source>
        <strain evidence="3 4">DAOM 194757</strain>
    </source>
</reference>
<dbReference type="Gene3D" id="2.40.70.10">
    <property type="entry name" value="Acid Proteases"/>
    <property type="match status" value="1"/>
</dbReference>
<dbReference type="InterPro" id="IPR021109">
    <property type="entry name" value="Peptidase_aspartic_dom_sf"/>
</dbReference>
<dbReference type="InterPro" id="IPR033121">
    <property type="entry name" value="PEPTIDASE_A1"/>
</dbReference>
<gene>
    <name evidence="3" type="ORF">C2G38_1181728</name>
</gene>
<evidence type="ECO:0000259" key="2">
    <source>
        <dbReference type="PROSITE" id="PS51767"/>
    </source>
</evidence>
<dbReference type="Pfam" id="PF00026">
    <property type="entry name" value="Asp"/>
    <property type="match status" value="1"/>
</dbReference>
<comment type="caution">
    <text evidence="3">The sequence shown here is derived from an EMBL/GenBank/DDBJ whole genome shotgun (WGS) entry which is preliminary data.</text>
</comment>